<feature type="domain" description="ABC transmembrane type-1" evidence="13">
    <location>
        <begin position="177"/>
        <end position="457"/>
    </location>
</feature>
<dbReference type="GO" id="GO:0008233">
    <property type="term" value="F:peptidase activity"/>
    <property type="evidence" value="ECO:0007669"/>
    <property type="project" value="InterPro"/>
</dbReference>
<sequence length="733" mass="83511">MFSKFPHFSQLEARDCGAACLQIVSKHFGKFFNLDELREISGVTKEGISIYDLCESAETIGLKALPVKTDFLKLKNDIPLPCIAHWRDSHFIVVYKVKENKVYVSDPAIGLVTYTRKEFLNGWLEKTSEKKFRRGIVIALEPTDVFNEIKPSGQSISFVYILSYLLSHLSPYRAQSIQLILTMVVITLLQIAFPIITQSIVDIGISSKDMNFILILLVANVILIISTSIGNWIRQSINAHIASRVKVSLLSNYISKLLKLPVNFFENKLVGDILQRSLDYERLQNFIMNSAFSIILATLNIIVFGIILCVYNPSIFFIFLIGSILYVLWTFLFWNVRKKMDIQYFSLQAKNNSHWIEILTNINEIKNNNYEKGKRWKWERLQVKLYEVSIKLLNVNQAELLGSNLINTLKDVSLTFFSAYLVIQGEITLGMLIAIQYILGQLRGPLSEVINFIKSYQIAYISFMRMNEVNQVPEEQDIDVINNIVFPSNRSLILKNVSYRYSNSSPHVLNNISIIIPEGKVTAIVGESGSGKSTLLKVLMRLYTQSSGEFFVGETNVSNISLKLWRDKIGVVNQEGDVFKDSIKNNIILGKEFDQNLFHKAVVNSNILLDIEKLPKGFNTVMGENGRGLSQGQKQRVMIARALYKNPEYLFFDEATNALDSINESKVVKNLVEEYEGKTAIIVAHRLSTIKNADQIIVMHDGKIVEVGKHEELIKNKAYYFRIFTNQLTLNNI</sequence>
<keyword evidence="2" id="KW-0813">Transport</keyword>
<dbReference type="GO" id="GO:0016887">
    <property type="term" value="F:ATP hydrolysis activity"/>
    <property type="evidence" value="ECO:0007669"/>
    <property type="project" value="InterPro"/>
</dbReference>
<evidence type="ECO:0000256" key="7">
    <source>
        <dbReference type="ARBA" id="ARBA00022927"/>
    </source>
</evidence>
<dbReference type="SMART" id="SM00382">
    <property type="entry name" value="AAA"/>
    <property type="match status" value="1"/>
</dbReference>
<evidence type="ECO:0000256" key="10">
    <source>
        <dbReference type="ARBA" id="ARBA00043264"/>
    </source>
</evidence>
<dbReference type="GO" id="GO:0140359">
    <property type="term" value="F:ABC-type transporter activity"/>
    <property type="evidence" value="ECO:0007669"/>
    <property type="project" value="InterPro"/>
</dbReference>
<dbReference type="InterPro" id="IPR003439">
    <property type="entry name" value="ABC_transporter-like_ATP-bd"/>
</dbReference>
<dbReference type="Gene3D" id="3.90.70.10">
    <property type="entry name" value="Cysteine proteinases"/>
    <property type="match status" value="1"/>
</dbReference>
<organism evidence="15 16">
    <name type="scientific">Chryseobacterium lathyri</name>
    <dbReference type="NCBI Taxonomy" id="395933"/>
    <lineage>
        <taxon>Bacteria</taxon>
        <taxon>Pseudomonadati</taxon>
        <taxon>Bacteroidota</taxon>
        <taxon>Flavobacteriia</taxon>
        <taxon>Flavobacteriales</taxon>
        <taxon>Weeksellaceae</taxon>
        <taxon>Chryseobacterium group</taxon>
        <taxon>Chryseobacterium</taxon>
    </lineage>
</organism>
<dbReference type="GO" id="GO:0015031">
    <property type="term" value="P:protein transport"/>
    <property type="evidence" value="ECO:0007669"/>
    <property type="project" value="UniProtKB-KW"/>
</dbReference>
<feature type="transmembrane region" description="Helical" evidence="11">
    <location>
        <begin position="212"/>
        <end position="233"/>
    </location>
</feature>
<evidence type="ECO:0000256" key="2">
    <source>
        <dbReference type="ARBA" id="ARBA00022448"/>
    </source>
</evidence>
<evidence type="ECO:0000256" key="4">
    <source>
        <dbReference type="ARBA" id="ARBA00022692"/>
    </source>
</evidence>
<dbReference type="RefSeq" id="WP_111959774.1">
    <property type="nucleotide sequence ID" value="NZ_BJYI01000022.1"/>
</dbReference>
<dbReference type="Pfam" id="PF03412">
    <property type="entry name" value="Peptidase_C39"/>
    <property type="match status" value="1"/>
</dbReference>
<feature type="transmembrane region" description="Helical" evidence="11">
    <location>
        <begin position="314"/>
        <end position="334"/>
    </location>
</feature>
<dbReference type="InterPro" id="IPR036640">
    <property type="entry name" value="ABC1_TM_sf"/>
</dbReference>
<keyword evidence="9 11" id="KW-0472">Membrane</keyword>
<feature type="domain" description="Peptidase C39" evidence="14">
    <location>
        <begin position="10"/>
        <end position="130"/>
    </location>
</feature>
<dbReference type="Pfam" id="PF00664">
    <property type="entry name" value="ABC_membrane"/>
    <property type="match status" value="1"/>
</dbReference>
<dbReference type="PROSITE" id="PS50990">
    <property type="entry name" value="PEPTIDASE_C39"/>
    <property type="match status" value="1"/>
</dbReference>
<dbReference type="GO" id="GO:0005886">
    <property type="term" value="C:plasma membrane"/>
    <property type="evidence" value="ECO:0007669"/>
    <property type="project" value="UniProtKB-SubCell"/>
</dbReference>
<keyword evidence="10" id="KW-0080">Bacteriocin transport</keyword>
<dbReference type="AlphaFoldDB" id="A0A511YFE2"/>
<dbReference type="InterPro" id="IPR027417">
    <property type="entry name" value="P-loop_NTPase"/>
</dbReference>
<dbReference type="Proteomes" id="UP000321150">
    <property type="component" value="Unassembled WGS sequence"/>
</dbReference>
<accession>A0A511YFE2</accession>
<keyword evidence="3" id="KW-1003">Cell membrane</keyword>
<dbReference type="InterPro" id="IPR039421">
    <property type="entry name" value="Type_1_exporter"/>
</dbReference>
<comment type="caution">
    <text evidence="15">The sequence shown here is derived from an EMBL/GenBank/DDBJ whole genome shotgun (WGS) entry which is preliminary data.</text>
</comment>
<keyword evidence="4 11" id="KW-0812">Transmembrane</keyword>
<dbReference type="Gene3D" id="1.20.1560.10">
    <property type="entry name" value="ABC transporter type 1, transmembrane domain"/>
    <property type="match status" value="1"/>
</dbReference>
<evidence type="ECO:0000259" key="14">
    <source>
        <dbReference type="PROSITE" id="PS50990"/>
    </source>
</evidence>
<dbReference type="CDD" id="cd02418">
    <property type="entry name" value="Peptidase_C39B"/>
    <property type="match status" value="1"/>
</dbReference>
<dbReference type="PROSITE" id="PS50893">
    <property type="entry name" value="ABC_TRANSPORTER_2"/>
    <property type="match status" value="1"/>
</dbReference>
<name>A0A511YFE2_9FLAO</name>
<evidence type="ECO:0000313" key="15">
    <source>
        <dbReference type="EMBL" id="GEN73912.1"/>
    </source>
</evidence>
<dbReference type="OrthoDB" id="9760358at2"/>
<evidence type="ECO:0000256" key="9">
    <source>
        <dbReference type="ARBA" id="ARBA00023136"/>
    </source>
</evidence>
<protein>
    <submittedName>
        <fullName evidence="15">ABC transporter ATP-binding protein</fullName>
    </submittedName>
</protein>
<dbReference type="GO" id="GO:0043213">
    <property type="term" value="P:bacteriocin transport"/>
    <property type="evidence" value="ECO:0007669"/>
    <property type="project" value="UniProtKB-KW"/>
</dbReference>
<dbReference type="GO" id="GO:0034040">
    <property type="term" value="F:ATPase-coupled lipid transmembrane transporter activity"/>
    <property type="evidence" value="ECO:0007669"/>
    <property type="project" value="TreeGrafter"/>
</dbReference>
<keyword evidence="5" id="KW-0547">Nucleotide-binding</keyword>
<keyword evidence="6 15" id="KW-0067">ATP-binding</keyword>
<evidence type="ECO:0000256" key="6">
    <source>
        <dbReference type="ARBA" id="ARBA00022840"/>
    </source>
</evidence>
<dbReference type="SUPFAM" id="SSF52540">
    <property type="entry name" value="P-loop containing nucleoside triphosphate hydrolases"/>
    <property type="match status" value="1"/>
</dbReference>
<dbReference type="InterPro" id="IPR011527">
    <property type="entry name" value="ABC1_TM_dom"/>
</dbReference>
<evidence type="ECO:0000256" key="8">
    <source>
        <dbReference type="ARBA" id="ARBA00022989"/>
    </source>
</evidence>
<reference evidence="15 16" key="1">
    <citation type="submission" date="2019-07" db="EMBL/GenBank/DDBJ databases">
        <title>Whole genome shotgun sequence of Chryseobacterium lathyri NBRC 105250.</title>
        <authorList>
            <person name="Hosoyama A."/>
            <person name="Uohara A."/>
            <person name="Ohji S."/>
            <person name="Ichikawa N."/>
        </authorList>
    </citation>
    <scope>NUCLEOTIDE SEQUENCE [LARGE SCALE GENOMIC DNA]</scope>
    <source>
        <strain evidence="15 16">NBRC 105250</strain>
    </source>
</reference>
<evidence type="ECO:0000259" key="13">
    <source>
        <dbReference type="PROSITE" id="PS50929"/>
    </source>
</evidence>
<dbReference type="Pfam" id="PF00005">
    <property type="entry name" value="ABC_tran"/>
    <property type="match status" value="1"/>
</dbReference>
<dbReference type="EMBL" id="BJYI01000022">
    <property type="protein sequence ID" value="GEN73912.1"/>
    <property type="molecule type" value="Genomic_DNA"/>
</dbReference>
<dbReference type="PANTHER" id="PTHR24221:SF654">
    <property type="entry name" value="ATP-BINDING CASSETTE SUB-FAMILY B MEMBER 6"/>
    <property type="match status" value="1"/>
</dbReference>
<dbReference type="Gene3D" id="3.40.50.300">
    <property type="entry name" value="P-loop containing nucleotide triphosphate hydrolases"/>
    <property type="match status" value="1"/>
</dbReference>
<evidence type="ECO:0000256" key="11">
    <source>
        <dbReference type="SAM" id="Phobius"/>
    </source>
</evidence>
<dbReference type="GO" id="GO:0006508">
    <property type="term" value="P:proteolysis"/>
    <property type="evidence" value="ECO:0007669"/>
    <property type="project" value="InterPro"/>
</dbReference>
<dbReference type="GO" id="GO:0005524">
    <property type="term" value="F:ATP binding"/>
    <property type="evidence" value="ECO:0007669"/>
    <property type="project" value="UniProtKB-KW"/>
</dbReference>
<feature type="transmembrane region" description="Helical" evidence="11">
    <location>
        <begin position="414"/>
        <end position="439"/>
    </location>
</feature>
<evidence type="ECO:0000259" key="12">
    <source>
        <dbReference type="PROSITE" id="PS50893"/>
    </source>
</evidence>
<dbReference type="CDD" id="cd18571">
    <property type="entry name" value="ABC_6TM_peptidase_like"/>
    <property type="match status" value="1"/>
</dbReference>
<dbReference type="SUPFAM" id="SSF90123">
    <property type="entry name" value="ABC transporter transmembrane region"/>
    <property type="match status" value="1"/>
</dbReference>
<evidence type="ECO:0000256" key="3">
    <source>
        <dbReference type="ARBA" id="ARBA00022475"/>
    </source>
</evidence>
<keyword evidence="7" id="KW-0653">Protein transport</keyword>
<feature type="transmembrane region" description="Helical" evidence="11">
    <location>
        <begin position="179"/>
        <end position="200"/>
    </location>
</feature>
<evidence type="ECO:0000313" key="16">
    <source>
        <dbReference type="Proteomes" id="UP000321150"/>
    </source>
</evidence>
<dbReference type="InterPro" id="IPR003593">
    <property type="entry name" value="AAA+_ATPase"/>
</dbReference>
<proteinExistence type="predicted"/>
<dbReference type="FunFam" id="3.40.50.300:FF:000221">
    <property type="entry name" value="Multidrug ABC transporter ATP-binding protein"/>
    <property type="match status" value="1"/>
</dbReference>
<dbReference type="PROSITE" id="PS00211">
    <property type="entry name" value="ABC_TRANSPORTER_1"/>
    <property type="match status" value="1"/>
</dbReference>
<dbReference type="PANTHER" id="PTHR24221">
    <property type="entry name" value="ATP-BINDING CASSETTE SUB-FAMILY B"/>
    <property type="match status" value="1"/>
</dbReference>
<feature type="transmembrane region" description="Helical" evidence="11">
    <location>
        <begin position="286"/>
        <end position="308"/>
    </location>
</feature>
<gene>
    <name evidence="15" type="ORF">CLA01_39840</name>
</gene>
<dbReference type="InterPro" id="IPR017871">
    <property type="entry name" value="ABC_transporter-like_CS"/>
</dbReference>
<feature type="domain" description="ABC transporter" evidence="12">
    <location>
        <begin position="492"/>
        <end position="726"/>
    </location>
</feature>
<comment type="subcellular location">
    <subcellularLocation>
        <location evidence="1">Cell membrane</location>
        <topology evidence="1">Multi-pass membrane protein</topology>
    </subcellularLocation>
</comment>
<evidence type="ECO:0000256" key="1">
    <source>
        <dbReference type="ARBA" id="ARBA00004651"/>
    </source>
</evidence>
<evidence type="ECO:0000256" key="5">
    <source>
        <dbReference type="ARBA" id="ARBA00022741"/>
    </source>
</evidence>
<dbReference type="InterPro" id="IPR005074">
    <property type="entry name" value="Peptidase_C39"/>
</dbReference>
<dbReference type="PROSITE" id="PS50929">
    <property type="entry name" value="ABC_TM1F"/>
    <property type="match status" value="1"/>
</dbReference>
<keyword evidence="8 11" id="KW-1133">Transmembrane helix</keyword>